<keyword evidence="4" id="KW-1185">Reference proteome</keyword>
<protein>
    <submittedName>
        <fullName evidence="3">G12578 protein</fullName>
    </submittedName>
</protein>
<evidence type="ECO:0000256" key="1">
    <source>
        <dbReference type="SAM" id="MobiDB-lite"/>
    </source>
</evidence>
<name>A0ABP1GBQ4_9CHLO</name>
<sequence length="198" mass="19592">MYSGLQLAAVTLFAVLVIGQPALGANRRLLSDLDTTSPVQLESVPSEEAFTAEHGRILQQVTGSGSRGAVAATSGRGFAAGESTNSAQPLSSTSGLRSTTGSSSSLGGTLGNAGTKPGQVSIDSTSSDAANVNSMRGVTNNAGVIGGGQRAEGTVSADVMPSSTNQGGGIRPSQAASSNLAMETMPESGSAMSMRSLP</sequence>
<accession>A0ABP1GBQ4</accession>
<dbReference type="EMBL" id="CAXHTA020000020">
    <property type="protein sequence ID" value="CAL5229282.1"/>
    <property type="molecule type" value="Genomic_DNA"/>
</dbReference>
<dbReference type="Proteomes" id="UP001497392">
    <property type="component" value="Unassembled WGS sequence"/>
</dbReference>
<keyword evidence="2" id="KW-0732">Signal</keyword>
<proteinExistence type="predicted"/>
<feature type="chain" id="PRO_5045040181" evidence="2">
    <location>
        <begin position="20"/>
        <end position="198"/>
    </location>
</feature>
<evidence type="ECO:0000313" key="3">
    <source>
        <dbReference type="EMBL" id="CAL5229282.1"/>
    </source>
</evidence>
<organism evidence="3 4">
    <name type="scientific">Coccomyxa viridis</name>
    <dbReference type="NCBI Taxonomy" id="1274662"/>
    <lineage>
        <taxon>Eukaryota</taxon>
        <taxon>Viridiplantae</taxon>
        <taxon>Chlorophyta</taxon>
        <taxon>core chlorophytes</taxon>
        <taxon>Trebouxiophyceae</taxon>
        <taxon>Trebouxiophyceae incertae sedis</taxon>
        <taxon>Coccomyxaceae</taxon>
        <taxon>Coccomyxa</taxon>
    </lineage>
</organism>
<feature type="compositionally biased region" description="Polar residues" evidence="1">
    <location>
        <begin position="121"/>
        <end position="142"/>
    </location>
</feature>
<gene>
    <name evidence="3" type="primary">g12578</name>
    <name evidence="3" type="ORF">VP750_LOCUS11188</name>
</gene>
<feature type="signal peptide" evidence="2">
    <location>
        <begin position="1"/>
        <end position="19"/>
    </location>
</feature>
<evidence type="ECO:0000313" key="4">
    <source>
        <dbReference type="Proteomes" id="UP001497392"/>
    </source>
</evidence>
<comment type="caution">
    <text evidence="3">The sequence shown here is derived from an EMBL/GenBank/DDBJ whole genome shotgun (WGS) entry which is preliminary data.</text>
</comment>
<evidence type="ECO:0000256" key="2">
    <source>
        <dbReference type="SAM" id="SignalP"/>
    </source>
</evidence>
<reference evidence="3 4" key="1">
    <citation type="submission" date="2024-06" db="EMBL/GenBank/DDBJ databases">
        <authorList>
            <person name="Kraege A."/>
            <person name="Thomma B."/>
        </authorList>
    </citation>
    <scope>NUCLEOTIDE SEQUENCE [LARGE SCALE GENOMIC DNA]</scope>
</reference>
<feature type="compositionally biased region" description="Low complexity" evidence="1">
    <location>
        <begin position="90"/>
        <end position="107"/>
    </location>
</feature>
<feature type="region of interest" description="Disordered" evidence="1">
    <location>
        <begin position="77"/>
        <end position="198"/>
    </location>
</feature>